<reference evidence="1 2" key="1">
    <citation type="submission" date="2024-01" db="EMBL/GenBank/DDBJ databases">
        <title>The genomes of 5 underutilized Papilionoideae crops provide insights into root nodulation and disease resistance.</title>
        <authorList>
            <person name="Yuan L."/>
        </authorList>
    </citation>
    <scope>NUCLEOTIDE SEQUENCE [LARGE SCALE GENOMIC DNA]</scope>
    <source>
        <strain evidence="1">LY-2023</strain>
        <tissue evidence="1">Leaf</tissue>
    </source>
</reference>
<evidence type="ECO:0000313" key="1">
    <source>
        <dbReference type="EMBL" id="KAK7264401.1"/>
    </source>
</evidence>
<organism evidence="1 2">
    <name type="scientific">Clitoria ternatea</name>
    <name type="common">Butterfly pea</name>
    <dbReference type="NCBI Taxonomy" id="43366"/>
    <lineage>
        <taxon>Eukaryota</taxon>
        <taxon>Viridiplantae</taxon>
        <taxon>Streptophyta</taxon>
        <taxon>Embryophyta</taxon>
        <taxon>Tracheophyta</taxon>
        <taxon>Spermatophyta</taxon>
        <taxon>Magnoliopsida</taxon>
        <taxon>eudicotyledons</taxon>
        <taxon>Gunneridae</taxon>
        <taxon>Pentapetalae</taxon>
        <taxon>rosids</taxon>
        <taxon>fabids</taxon>
        <taxon>Fabales</taxon>
        <taxon>Fabaceae</taxon>
        <taxon>Papilionoideae</taxon>
        <taxon>50 kb inversion clade</taxon>
        <taxon>NPAAA clade</taxon>
        <taxon>indigoferoid/millettioid clade</taxon>
        <taxon>Phaseoleae</taxon>
        <taxon>Clitoria</taxon>
    </lineage>
</organism>
<comment type="caution">
    <text evidence="1">The sequence shown here is derived from an EMBL/GenBank/DDBJ whole genome shotgun (WGS) entry which is preliminary data.</text>
</comment>
<name>A0AAN9I8Z6_CLITE</name>
<protein>
    <submittedName>
        <fullName evidence="1">Uncharacterized protein</fullName>
    </submittedName>
</protein>
<dbReference type="AlphaFoldDB" id="A0AAN9I8Z6"/>
<accession>A0AAN9I8Z6</accession>
<dbReference type="Proteomes" id="UP001359559">
    <property type="component" value="Unassembled WGS sequence"/>
</dbReference>
<dbReference type="EMBL" id="JAYKXN010000008">
    <property type="protein sequence ID" value="KAK7264401.1"/>
    <property type="molecule type" value="Genomic_DNA"/>
</dbReference>
<sequence length="108" mass="12481">MLWNFQLVELKAPLGRHYRCHEVAQHFPQELTGQKGPLEEMKFSLLVEHSVGGYVGCIPANSLLENILFFFLSSRRSFASSELLLLLLFDDLFGEDLWSGTYLDRCHY</sequence>
<evidence type="ECO:0000313" key="2">
    <source>
        <dbReference type="Proteomes" id="UP001359559"/>
    </source>
</evidence>
<gene>
    <name evidence="1" type="ORF">RJT34_32010</name>
</gene>
<keyword evidence="2" id="KW-1185">Reference proteome</keyword>
<proteinExistence type="predicted"/>